<keyword evidence="2" id="KW-1185">Reference proteome</keyword>
<sequence length="165" mass="19350">MKGSEPSRYSKRWLRSKDRLKMFKGEFFWFDYLSEKGKAVILDKLHRQQEDRSRATHATLLVFLEATKEKDIWNKRQTTTIILQSFEYLPEATNVHDKHTQFVANFLDDNLLVGARNLLKNVYGTDKTTEEHWFTMSIDKYIDVAYNRGGFDALEGIAEFMIVGS</sequence>
<evidence type="ECO:0000313" key="1">
    <source>
        <dbReference type="EMBL" id="CEP07787.1"/>
    </source>
</evidence>
<name>A0A0B7MRV4_9FUNG</name>
<dbReference type="AlphaFoldDB" id="A0A0B7MRV4"/>
<reference evidence="1 2" key="1">
    <citation type="submission" date="2014-09" db="EMBL/GenBank/DDBJ databases">
        <authorList>
            <person name="Ellenberger Sabrina"/>
        </authorList>
    </citation>
    <scope>NUCLEOTIDE SEQUENCE [LARGE SCALE GENOMIC DNA]</scope>
    <source>
        <strain evidence="1 2">CBS 412.66</strain>
    </source>
</reference>
<dbReference type="Proteomes" id="UP000054107">
    <property type="component" value="Unassembled WGS sequence"/>
</dbReference>
<dbReference type="EMBL" id="LN719426">
    <property type="protein sequence ID" value="CEP07787.1"/>
    <property type="molecule type" value="Genomic_DNA"/>
</dbReference>
<evidence type="ECO:0000313" key="2">
    <source>
        <dbReference type="Proteomes" id="UP000054107"/>
    </source>
</evidence>
<organism evidence="1 2">
    <name type="scientific">Parasitella parasitica</name>
    <dbReference type="NCBI Taxonomy" id="35722"/>
    <lineage>
        <taxon>Eukaryota</taxon>
        <taxon>Fungi</taxon>
        <taxon>Fungi incertae sedis</taxon>
        <taxon>Mucoromycota</taxon>
        <taxon>Mucoromycotina</taxon>
        <taxon>Mucoromycetes</taxon>
        <taxon>Mucorales</taxon>
        <taxon>Mucorineae</taxon>
        <taxon>Mucoraceae</taxon>
        <taxon>Parasitella</taxon>
    </lineage>
</organism>
<gene>
    <name evidence="1" type="primary">PARPA_01095.1 scaffold 1359</name>
</gene>
<accession>A0A0B7MRV4</accession>
<proteinExistence type="predicted"/>
<protein>
    <submittedName>
        <fullName evidence="1">Uncharacterized protein</fullName>
    </submittedName>
</protein>